<dbReference type="InterPro" id="IPR001680">
    <property type="entry name" value="WD40_rpt"/>
</dbReference>
<protein>
    <recommendedName>
        <fullName evidence="7">WD40 repeat-like protein</fullName>
    </recommendedName>
</protein>
<keyword evidence="2" id="KW-0677">Repeat</keyword>
<dbReference type="PANTHER" id="PTHR44019:SF8">
    <property type="entry name" value="POC1 CENTRIOLAR PROTEIN HOMOLOG"/>
    <property type="match status" value="1"/>
</dbReference>
<feature type="compositionally biased region" description="Polar residues" evidence="4">
    <location>
        <begin position="412"/>
        <end position="426"/>
    </location>
</feature>
<evidence type="ECO:0008006" key="7">
    <source>
        <dbReference type="Google" id="ProtNLM"/>
    </source>
</evidence>
<proteinExistence type="predicted"/>
<dbReference type="Gene3D" id="2.130.10.10">
    <property type="entry name" value="YVTN repeat-like/Quinoprotein amine dehydrogenase"/>
    <property type="match status" value="1"/>
</dbReference>
<sequence length="534" mass="58655">MSHMHSRLPQSRRAPPLLPLIVAKYIQSAYPAALDPFLAQSSIDRTTLDDPALKDNVPDLQTVIEAYEAWQLEEQVRGVSLKDGTARSSNADSSDSKLMPLAELVKKPVTPGAITTVLQSVRETYDQIGTGGFLSVKWERVAKREFDTATASYRASYPHRIIVTSTDKTLKTLDPETGEVDQLLQPHKAAILSFAIHPTQPRYIITSSMDSTAILTDLITLAPLQTFRHAKFVVRCAFSPNGRWLATASYDRTIILYEDSQWDYRSGGAGAVAAEDEQDALDEGDDVALARDPMLRYEERHKIVLDQNPESIIFDAASRYLLYTTRSSHLLRYVLLPQAGEDSTTPTPTKPFETRTKSFNPHPDDSHISFAVLNLVLDPSGRMIACQTGDHAGGTGERVLIYDVNLPPASATTNISQPNSRTSWLNSRAEPSAIPPQNQRLSVIWTGQEGDDYVLPRLAWLPDSSGVITTTTTGWLAMHSLGGETVARLKVHGGATAQGNASEVIRDVCVMGDKDDVKGWRAISVGYDATVRIT</sequence>
<evidence type="ECO:0000256" key="2">
    <source>
        <dbReference type="ARBA" id="ARBA00022737"/>
    </source>
</evidence>
<evidence type="ECO:0000256" key="3">
    <source>
        <dbReference type="PROSITE-ProRule" id="PRU00221"/>
    </source>
</evidence>
<dbReference type="OrthoDB" id="1932312at2759"/>
<dbReference type="InterPro" id="IPR050505">
    <property type="entry name" value="WDR55/POC1"/>
</dbReference>
<evidence type="ECO:0000313" key="6">
    <source>
        <dbReference type="Proteomes" id="UP000620104"/>
    </source>
</evidence>
<feature type="region of interest" description="Disordered" evidence="4">
    <location>
        <begin position="412"/>
        <end position="434"/>
    </location>
</feature>
<dbReference type="SMART" id="SM00320">
    <property type="entry name" value="WD40"/>
    <property type="match status" value="2"/>
</dbReference>
<dbReference type="AlphaFoldDB" id="A0A8H3TNK9"/>
<dbReference type="SUPFAM" id="SSF50978">
    <property type="entry name" value="WD40 repeat-like"/>
    <property type="match status" value="1"/>
</dbReference>
<dbReference type="Pfam" id="PF00400">
    <property type="entry name" value="WD40"/>
    <property type="match status" value="1"/>
</dbReference>
<accession>A0A8H3TNK9</accession>
<keyword evidence="6" id="KW-1185">Reference proteome</keyword>
<organism evidence="5 6">
    <name type="scientific">Naganishia liquefaciens</name>
    <dbReference type="NCBI Taxonomy" id="104408"/>
    <lineage>
        <taxon>Eukaryota</taxon>
        <taxon>Fungi</taxon>
        <taxon>Dikarya</taxon>
        <taxon>Basidiomycota</taxon>
        <taxon>Agaricomycotina</taxon>
        <taxon>Tremellomycetes</taxon>
        <taxon>Filobasidiales</taxon>
        <taxon>Filobasidiaceae</taxon>
        <taxon>Naganishia</taxon>
    </lineage>
</organism>
<dbReference type="EMBL" id="BLZA01000007">
    <property type="protein sequence ID" value="GHJ84328.1"/>
    <property type="molecule type" value="Genomic_DNA"/>
</dbReference>
<evidence type="ECO:0000256" key="1">
    <source>
        <dbReference type="ARBA" id="ARBA00022574"/>
    </source>
</evidence>
<comment type="caution">
    <text evidence="5">The sequence shown here is derived from an EMBL/GenBank/DDBJ whole genome shotgun (WGS) entry which is preliminary data.</text>
</comment>
<dbReference type="InterPro" id="IPR015943">
    <property type="entry name" value="WD40/YVTN_repeat-like_dom_sf"/>
</dbReference>
<gene>
    <name evidence="5" type="ORF">NliqN6_0730</name>
</gene>
<dbReference type="PROSITE" id="PS50082">
    <property type="entry name" value="WD_REPEATS_2"/>
    <property type="match status" value="1"/>
</dbReference>
<name>A0A8H3TNK9_9TREE</name>
<reference evidence="5" key="1">
    <citation type="submission" date="2020-07" db="EMBL/GenBank/DDBJ databases">
        <title>Draft Genome Sequence of a Deep-Sea Yeast, Naganishia (Cryptococcus) liquefaciens strain N6.</title>
        <authorList>
            <person name="Han Y.W."/>
            <person name="Kajitani R."/>
            <person name="Morimoto H."/>
            <person name="Parhat M."/>
            <person name="Tsubouchi H."/>
            <person name="Bakenova O."/>
            <person name="Ogata M."/>
            <person name="Argunhan B."/>
            <person name="Aoki R."/>
            <person name="Kajiwara S."/>
            <person name="Itoh T."/>
            <person name="Iwasaki H."/>
        </authorList>
    </citation>
    <scope>NUCLEOTIDE SEQUENCE</scope>
    <source>
        <strain evidence="5">N6</strain>
    </source>
</reference>
<evidence type="ECO:0000313" key="5">
    <source>
        <dbReference type="EMBL" id="GHJ84328.1"/>
    </source>
</evidence>
<dbReference type="Proteomes" id="UP000620104">
    <property type="component" value="Unassembled WGS sequence"/>
</dbReference>
<keyword evidence="1 3" id="KW-0853">WD repeat</keyword>
<feature type="repeat" description="WD" evidence="3">
    <location>
        <begin position="226"/>
        <end position="258"/>
    </location>
</feature>
<evidence type="ECO:0000256" key="4">
    <source>
        <dbReference type="SAM" id="MobiDB-lite"/>
    </source>
</evidence>
<dbReference type="InterPro" id="IPR036322">
    <property type="entry name" value="WD40_repeat_dom_sf"/>
</dbReference>
<dbReference type="PANTHER" id="PTHR44019">
    <property type="entry name" value="WD REPEAT-CONTAINING PROTEIN 55"/>
    <property type="match status" value="1"/>
</dbReference>